<reference evidence="2" key="1">
    <citation type="journal article" date="2021" name="PeerJ">
        <title>Extensive microbial diversity within the chicken gut microbiome revealed by metagenomics and culture.</title>
        <authorList>
            <person name="Gilroy R."/>
            <person name="Ravi A."/>
            <person name="Getino M."/>
            <person name="Pursley I."/>
            <person name="Horton D.L."/>
            <person name="Alikhan N.F."/>
            <person name="Baker D."/>
            <person name="Gharbi K."/>
            <person name="Hall N."/>
            <person name="Watson M."/>
            <person name="Adriaenssens E.M."/>
            <person name="Foster-Nyarko E."/>
            <person name="Jarju S."/>
            <person name="Secka A."/>
            <person name="Antonio M."/>
            <person name="Oren A."/>
            <person name="Chaudhuri R.R."/>
            <person name="La Ragione R."/>
            <person name="Hildebrand F."/>
            <person name="Pallen M.J."/>
        </authorList>
    </citation>
    <scope>NUCLEOTIDE SEQUENCE</scope>
    <source>
        <strain evidence="2">421</strain>
    </source>
</reference>
<proteinExistence type="predicted"/>
<gene>
    <name evidence="2" type="ORF">IAA48_05995</name>
</gene>
<organism evidence="2 3">
    <name type="scientific">Candidatus Eubacterium faecipullorum</name>
    <dbReference type="NCBI Taxonomy" id="2838571"/>
    <lineage>
        <taxon>Bacteria</taxon>
        <taxon>Bacillati</taxon>
        <taxon>Bacillota</taxon>
        <taxon>Clostridia</taxon>
        <taxon>Eubacteriales</taxon>
        <taxon>Eubacteriaceae</taxon>
        <taxon>Eubacterium</taxon>
    </lineage>
</organism>
<dbReference type="InterPro" id="IPR007487">
    <property type="entry name" value="ABC_transpt-TYRBP-like"/>
</dbReference>
<dbReference type="InterPro" id="IPR028082">
    <property type="entry name" value="Peripla_BP_I"/>
</dbReference>
<dbReference type="EMBL" id="DXGE01000025">
    <property type="protein sequence ID" value="HIW86032.1"/>
    <property type="molecule type" value="Genomic_DNA"/>
</dbReference>
<dbReference type="SUPFAM" id="SSF53822">
    <property type="entry name" value="Periplasmic binding protein-like I"/>
    <property type="match status" value="1"/>
</dbReference>
<evidence type="ECO:0000313" key="3">
    <source>
        <dbReference type="Proteomes" id="UP000824205"/>
    </source>
</evidence>
<sequence>MKKFLSVLLSALLLVSLFAGCASNGGESGTNDASVQKVAILQYMTHSSLDNCTQGVKNALDSAGISYDVQIGSSGSADADCQSYAAQMAAGGYDMIIAVATPAAIAAYSAVQSASADIPVIFCAVSDPVAANLVNSMEAPGNNCTGTADSFDIAGQLQLIKELQPDLTSLGVIYTTSESNSLSQLERLKAQCEPLGITVVERGITDASELASVAASIVTEVDAITNLTDNNVVENMSVVLEQANTAGIPVYGSEIEQVRKGCLASASIDYVALGERTGQIAVDVLGGQSAATYPVVTVEDSFSVLNTDVASQLGIAVPDSLADVEKVTTSAE</sequence>
<evidence type="ECO:0000256" key="1">
    <source>
        <dbReference type="SAM" id="SignalP"/>
    </source>
</evidence>
<dbReference type="Pfam" id="PF04392">
    <property type="entry name" value="ABC_sub_bind"/>
    <property type="match status" value="1"/>
</dbReference>
<feature type="signal peptide" evidence="1">
    <location>
        <begin position="1"/>
        <end position="21"/>
    </location>
</feature>
<dbReference type="Gene3D" id="3.40.50.2300">
    <property type="match status" value="2"/>
</dbReference>
<evidence type="ECO:0000313" key="2">
    <source>
        <dbReference type="EMBL" id="HIW86032.1"/>
    </source>
</evidence>
<dbReference type="PANTHER" id="PTHR35271:SF1">
    <property type="entry name" value="ABC TRANSPORTER, SUBSTRATE-BINDING LIPOPROTEIN"/>
    <property type="match status" value="1"/>
</dbReference>
<dbReference type="Proteomes" id="UP000824205">
    <property type="component" value="Unassembled WGS sequence"/>
</dbReference>
<keyword evidence="1" id="KW-0732">Signal</keyword>
<dbReference type="PANTHER" id="PTHR35271">
    <property type="entry name" value="ABC TRANSPORTER, SUBSTRATE-BINDING LIPOPROTEIN-RELATED"/>
    <property type="match status" value="1"/>
</dbReference>
<feature type="chain" id="PRO_5039598789" evidence="1">
    <location>
        <begin position="22"/>
        <end position="332"/>
    </location>
</feature>
<comment type="caution">
    <text evidence="2">The sequence shown here is derived from an EMBL/GenBank/DDBJ whole genome shotgun (WGS) entry which is preliminary data.</text>
</comment>
<dbReference type="CDD" id="cd06325">
    <property type="entry name" value="PBP1_ABC_unchar_transporter"/>
    <property type="match status" value="1"/>
</dbReference>
<protein>
    <submittedName>
        <fullName evidence="2">ABC transporter substrate-binding protein</fullName>
    </submittedName>
</protein>
<dbReference type="PROSITE" id="PS51257">
    <property type="entry name" value="PROKAR_LIPOPROTEIN"/>
    <property type="match status" value="1"/>
</dbReference>
<dbReference type="AlphaFoldDB" id="A0A9D1RG69"/>
<reference evidence="2" key="2">
    <citation type="submission" date="2021-04" db="EMBL/GenBank/DDBJ databases">
        <authorList>
            <person name="Gilroy R."/>
        </authorList>
    </citation>
    <scope>NUCLEOTIDE SEQUENCE</scope>
    <source>
        <strain evidence="2">421</strain>
    </source>
</reference>
<name>A0A9D1RG69_9FIRM</name>
<accession>A0A9D1RG69</accession>